<evidence type="ECO:0000256" key="8">
    <source>
        <dbReference type="PIRSR" id="PIRSR000915-3"/>
    </source>
</evidence>
<dbReference type="GO" id="GO:0046872">
    <property type="term" value="F:metal ion binding"/>
    <property type="evidence" value="ECO:0007669"/>
    <property type="project" value="UniProtKB-KW"/>
</dbReference>
<evidence type="ECO:0000256" key="5">
    <source>
        <dbReference type="PIRNR" id="PIRNR000915"/>
    </source>
</evidence>
<dbReference type="PANTHER" id="PTHR19288:SF46">
    <property type="entry name" value="HALOACID DEHALOGENASE-LIKE HYDROLASE DOMAIN-CONTAINING PROTEIN 2"/>
    <property type="match status" value="1"/>
</dbReference>
<evidence type="ECO:0000256" key="1">
    <source>
        <dbReference type="ARBA" id="ARBA00006696"/>
    </source>
</evidence>
<dbReference type="GO" id="GO:0016791">
    <property type="term" value="F:phosphatase activity"/>
    <property type="evidence" value="ECO:0007669"/>
    <property type="project" value="TreeGrafter"/>
</dbReference>
<feature type="binding site" evidence="7">
    <location>
        <position position="184"/>
    </location>
    <ligand>
        <name>substrate</name>
    </ligand>
</feature>
<dbReference type="EMBL" id="FNZK01000019">
    <property type="protein sequence ID" value="SEJ83615.1"/>
    <property type="molecule type" value="Genomic_DNA"/>
</dbReference>
<dbReference type="Pfam" id="PF13344">
    <property type="entry name" value="Hydrolase_6"/>
    <property type="match status" value="1"/>
</dbReference>
<dbReference type="Proteomes" id="UP000199662">
    <property type="component" value="Unassembled WGS sequence"/>
</dbReference>
<evidence type="ECO:0000256" key="4">
    <source>
        <dbReference type="ARBA" id="ARBA00022842"/>
    </source>
</evidence>
<protein>
    <recommendedName>
        <fullName evidence="5">Acid sugar phosphatase</fullName>
        <ecNumber evidence="5">3.1.3.-</ecNumber>
    </recommendedName>
</protein>
<reference evidence="9 10" key="1">
    <citation type="submission" date="2016-10" db="EMBL/GenBank/DDBJ databases">
        <authorList>
            <person name="de Groot N.N."/>
        </authorList>
    </citation>
    <scope>NUCLEOTIDE SEQUENCE [LARGE SCALE GENOMIC DNA]</scope>
    <source>
        <strain evidence="9 10">DSM 2179</strain>
    </source>
</reference>
<dbReference type="PANTHER" id="PTHR19288">
    <property type="entry name" value="4-NITROPHENYLPHOSPHATASE-RELATED"/>
    <property type="match status" value="1"/>
</dbReference>
<proteinExistence type="inferred from homology"/>
<keyword evidence="4 5" id="KW-0460">Magnesium</keyword>
<dbReference type="Gene3D" id="3.40.50.1000">
    <property type="entry name" value="HAD superfamily/HAD-like"/>
    <property type="match status" value="2"/>
</dbReference>
<dbReference type="EC" id="3.1.3.-" evidence="5"/>
<dbReference type="InterPro" id="IPR006357">
    <property type="entry name" value="HAD-SF_hydro_IIA"/>
</dbReference>
<dbReference type="InterPro" id="IPR023214">
    <property type="entry name" value="HAD_sf"/>
</dbReference>
<dbReference type="GO" id="GO:0005737">
    <property type="term" value="C:cytoplasm"/>
    <property type="evidence" value="ECO:0007669"/>
    <property type="project" value="TreeGrafter"/>
</dbReference>
<dbReference type="AlphaFoldDB" id="A0A1H7CD78"/>
<feature type="binding site" evidence="8">
    <location>
        <position position="13"/>
    </location>
    <ligand>
        <name>Mg(2+)</name>
        <dbReference type="ChEBI" id="CHEBI:18420"/>
    </ligand>
</feature>
<comment type="similarity">
    <text evidence="1 5">Belongs to the HAD-like hydrolase superfamily. NagD family.</text>
</comment>
<evidence type="ECO:0000256" key="6">
    <source>
        <dbReference type="PIRSR" id="PIRSR000915-1"/>
    </source>
</evidence>
<dbReference type="NCBIfam" id="TIGR01460">
    <property type="entry name" value="HAD-SF-IIA"/>
    <property type="match status" value="1"/>
</dbReference>
<feature type="active site" description="Proton donor" evidence="6">
    <location>
        <position position="15"/>
    </location>
</feature>
<evidence type="ECO:0000256" key="3">
    <source>
        <dbReference type="ARBA" id="ARBA00022801"/>
    </source>
</evidence>
<feature type="binding site" evidence="8">
    <location>
        <position position="15"/>
    </location>
    <ligand>
        <name>Mg(2+)</name>
        <dbReference type="ChEBI" id="CHEBI:18420"/>
    </ligand>
</feature>
<evidence type="ECO:0000256" key="7">
    <source>
        <dbReference type="PIRSR" id="PIRSR000915-2"/>
    </source>
</evidence>
<dbReference type="STRING" id="84035.SAMN05660742_1192"/>
<feature type="binding site" evidence="8">
    <location>
        <position position="210"/>
    </location>
    <ligand>
        <name>Mg(2+)</name>
        <dbReference type="ChEBI" id="CHEBI:18420"/>
    </ligand>
</feature>
<keyword evidence="2 5" id="KW-0479">Metal-binding</keyword>
<comment type="cofactor">
    <cofactor evidence="8">
        <name>Mg(2+)</name>
        <dbReference type="ChEBI" id="CHEBI:18420"/>
    </cofactor>
    <text evidence="8">Divalent metal ions. Mg(2+) is the most effective.</text>
</comment>
<name>A0A1H7CD78_9FIRM</name>
<feature type="active site" description="Nucleophile" evidence="6">
    <location>
        <position position="13"/>
    </location>
</feature>
<dbReference type="Pfam" id="PF13242">
    <property type="entry name" value="Hydrolase_like"/>
    <property type="match status" value="1"/>
</dbReference>
<keyword evidence="3" id="KW-0378">Hydrolase</keyword>
<organism evidence="9 10">
    <name type="scientific">Propionispira arboris</name>
    <dbReference type="NCBI Taxonomy" id="84035"/>
    <lineage>
        <taxon>Bacteria</taxon>
        <taxon>Bacillati</taxon>
        <taxon>Bacillota</taxon>
        <taxon>Negativicutes</taxon>
        <taxon>Selenomonadales</taxon>
        <taxon>Selenomonadaceae</taxon>
        <taxon>Propionispira</taxon>
    </lineage>
</organism>
<gene>
    <name evidence="9" type="ORF">SAMN05660742_1192</name>
</gene>
<keyword evidence="10" id="KW-1185">Reference proteome</keyword>
<evidence type="ECO:0000313" key="10">
    <source>
        <dbReference type="Proteomes" id="UP000199662"/>
    </source>
</evidence>
<dbReference type="PIRSF" id="PIRSF000915">
    <property type="entry name" value="PGP-type_phosphatase"/>
    <property type="match status" value="1"/>
</dbReference>
<dbReference type="SUPFAM" id="SSF56784">
    <property type="entry name" value="HAD-like"/>
    <property type="match status" value="1"/>
</dbReference>
<evidence type="ECO:0000256" key="2">
    <source>
        <dbReference type="ARBA" id="ARBA00022723"/>
    </source>
</evidence>
<comment type="function">
    <text evidence="5">Catalyzes the dephosphorylation of 2-6 carbon acid sugars in vitro.</text>
</comment>
<sequence length="268" mass="29486">MVSLGEIRCFLLDMDGTINLGDTLLPGAKEFMSYLRSSGRQFLFLTNNSSQDGAHYVNKMQNLGIRCNRENVLTSGDATISYLSALKPQARIYLLGTSALEKDFRENGFVLTDENPEFVVLGFDTTLTYQKLVKACDFIRDGAIYIATHPDINCPVTGGYIPDTGSMIEFIKASTGKVPKVIGKPNKEIIESAFRKIPGVSKTEMAIVGDRVYTDIRTGENAGIASILVLSGESTEADLQKYGVTATLVLPGVRDIYRELKKYDINKK</sequence>
<dbReference type="FunFam" id="3.40.50.1000:FF:000053">
    <property type="entry name" value="TIGR01457 family HAD hydrolase"/>
    <property type="match status" value="1"/>
</dbReference>
<evidence type="ECO:0000313" key="9">
    <source>
        <dbReference type="EMBL" id="SEJ83615.1"/>
    </source>
</evidence>
<dbReference type="InterPro" id="IPR036412">
    <property type="entry name" value="HAD-like_sf"/>
</dbReference>
<accession>A0A1H7CD78</accession>